<keyword evidence="1" id="KW-0175">Coiled coil</keyword>
<evidence type="ECO:0000313" key="3">
    <source>
        <dbReference type="Proteomes" id="UP001213681"/>
    </source>
</evidence>
<protein>
    <submittedName>
        <fullName evidence="2">Uncharacterized protein</fullName>
    </submittedName>
</protein>
<comment type="caution">
    <text evidence="2">The sequence shown here is derived from an EMBL/GenBank/DDBJ whole genome shotgun (WGS) entry which is preliminary data.</text>
</comment>
<organism evidence="2 3">
    <name type="scientific">Penicillium daleae</name>
    <dbReference type="NCBI Taxonomy" id="63821"/>
    <lineage>
        <taxon>Eukaryota</taxon>
        <taxon>Fungi</taxon>
        <taxon>Dikarya</taxon>
        <taxon>Ascomycota</taxon>
        <taxon>Pezizomycotina</taxon>
        <taxon>Eurotiomycetes</taxon>
        <taxon>Eurotiomycetidae</taxon>
        <taxon>Eurotiales</taxon>
        <taxon>Aspergillaceae</taxon>
        <taxon>Penicillium</taxon>
    </lineage>
</organism>
<evidence type="ECO:0000313" key="2">
    <source>
        <dbReference type="EMBL" id="KAJ5440035.1"/>
    </source>
</evidence>
<evidence type="ECO:0000256" key="1">
    <source>
        <dbReference type="SAM" id="Coils"/>
    </source>
</evidence>
<reference evidence="2" key="2">
    <citation type="journal article" date="2023" name="IMA Fungus">
        <title>Comparative genomic study of the Penicillium genus elucidates a diverse pangenome and 15 lateral gene transfer events.</title>
        <authorList>
            <person name="Petersen C."/>
            <person name="Sorensen T."/>
            <person name="Nielsen M.R."/>
            <person name="Sondergaard T.E."/>
            <person name="Sorensen J.L."/>
            <person name="Fitzpatrick D.A."/>
            <person name="Frisvad J.C."/>
            <person name="Nielsen K.L."/>
        </authorList>
    </citation>
    <scope>NUCLEOTIDE SEQUENCE</scope>
    <source>
        <strain evidence="2">IBT 16125</strain>
    </source>
</reference>
<dbReference type="RefSeq" id="XP_056763264.1">
    <property type="nucleotide sequence ID" value="XM_056914415.1"/>
</dbReference>
<gene>
    <name evidence="2" type="ORF">N7458_011033</name>
</gene>
<proteinExistence type="predicted"/>
<dbReference type="EMBL" id="JAPVEA010000008">
    <property type="protein sequence ID" value="KAJ5440035.1"/>
    <property type="molecule type" value="Genomic_DNA"/>
</dbReference>
<accession>A0AAD6FZX8</accession>
<reference evidence="2" key="1">
    <citation type="submission" date="2022-12" db="EMBL/GenBank/DDBJ databases">
        <authorList>
            <person name="Petersen C."/>
        </authorList>
    </citation>
    <scope>NUCLEOTIDE SEQUENCE</scope>
    <source>
        <strain evidence="2">IBT 16125</strain>
    </source>
</reference>
<dbReference type="AlphaFoldDB" id="A0AAD6FZX8"/>
<name>A0AAD6FZX8_9EURO</name>
<dbReference type="GeneID" id="81604658"/>
<sequence>MNAKDELEGMRAALAVGGGDGNPLASKVAALEELAATKAQLNRAKAQLIAVKRNNAELEEEMDALLEIVADLKEQLDQDL</sequence>
<keyword evidence="3" id="KW-1185">Reference proteome</keyword>
<feature type="coiled-coil region" evidence="1">
    <location>
        <begin position="27"/>
        <end position="75"/>
    </location>
</feature>
<dbReference type="Proteomes" id="UP001213681">
    <property type="component" value="Unassembled WGS sequence"/>
</dbReference>